<evidence type="ECO:0000256" key="2">
    <source>
        <dbReference type="ARBA" id="ARBA00023136"/>
    </source>
</evidence>
<dbReference type="PANTHER" id="PTHR22550:SF5">
    <property type="entry name" value="LEUCINE ZIPPER PROTEIN 4"/>
    <property type="match status" value="1"/>
</dbReference>
<feature type="transmembrane region" description="Helical" evidence="4">
    <location>
        <begin position="292"/>
        <end position="312"/>
    </location>
</feature>
<feature type="region of interest" description="Disordered" evidence="3">
    <location>
        <begin position="1"/>
        <end position="23"/>
    </location>
</feature>
<dbReference type="EMBL" id="CP016761">
    <property type="protein sequence ID" value="ANX12402.1"/>
    <property type="molecule type" value="Genomic_DNA"/>
</dbReference>
<name>A0A1B1Z4Q7_9BACL</name>
<organism evidence="5 6">
    <name type="scientific">Fictibacillus arsenicus</name>
    <dbReference type="NCBI Taxonomy" id="255247"/>
    <lineage>
        <taxon>Bacteria</taxon>
        <taxon>Bacillati</taxon>
        <taxon>Bacillota</taxon>
        <taxon>Bacilli</taxon>
        <taxon>Bacillales</taxon>
        <taxon>Fictibacillaceae</taxon>
        <taxon>Fictibacillus</taxon>
    </lineage>
</organism>
<dbReference type="GO" id="GO:0009847">
    <property type="term" value="P:spore germination"/>
    <property type="evidence" value="ECO:0007669"/>
    <property type="project" value="UniProtKB-UniRule"/>
</dbReference>
<proteinExistence type="inferred from homology"/>
<dbReference type="Proteomes" id="UP000077412">
    <property type="component" value="Chromosome"/>
</dbReference>
<feature type="transmembrane region" description="Helical" evidence="4">
    <location>
        <begin position="386"/>
        <end position="407"/>
    </location>
</feature>
<feature type="transmembrane region" description="Helical" evidence="4">
    <location>
        <begin position="419"/>
        <end position="442"/>
    </location>
</feature>
<accession>A0A1B1Z4Q7</accession>
<gene>
    <name evidence="5" type="ORF">ABE41_010305</name>
</gene>
<dbReference type="OrthoDB" id="9772630at2"/>
<dbReference type="PIRSF" id="PIRSF005690">
    <property type="entry name" value="GerBA"/>
    <property type="match status" value="1"/>
</dbReference>
<sequence length="495" mass="56213">MFRKRKSIGVGNRMENSTGKAPNTPITLEVLRERVDNMEDAEIIEHQTHNDSTIILVYIRTLIDKARLNESVIQPLRSCGNENLSECISASKITEILMVEEAEKQLMLGAILIFDTDENQWCSVNLKDPLGRGIETSETETILYGAKDSFTENLEQNIALIRRRLPITTLKTEKFTVGSLTETNVVLMYIEGLTNPHFYTIAREKIKNINYDQILDSSQLAAFIEDHKHSVFPQFQQTDRPDVCAYSLGVGKVTILVDNTPFALNAPINFFHLFQSPEDYINRWIVASFLRIIRYLSFMLSLLMIPLYVALTTHHYQMIPLQILFVLVETRGQLPLTPFWESLIMLVTLEVIKEASLRMPTKSGQTLGVIGGIVVGQAAVEAGFASQVLIVLVGISAIASFLVPNYLMTKATTLIQFMLLILASFLGVMGIFMGIIILFVHLNALTSLKQPYFTPVTPFYGKDWLDLFIRGPLHWMKTRPEALHPLQKWRYSRRR</sequence>
<protein>
    <submittedName>
        <fullName evidence="5">Spore gernimation protein</fullName>
    </submittedName>
</protein>
<evidence type="ECO:0000313" key="6">
    <source>
        <dbReference type="Proteomes" id="UP000077412"/>
    </source>
</evidence>
<evidence type="ECO:0000256" key="1">
    <source>
        <dbReference type="ARBA" id="ARBA00005278"/>
    </source>
</evidence>
<dbReference type="Pfam" id="PF03323">
    <property type="entry name" value="GerA"/>
    <property type="match status" value="1"/>
</dbReference>
<keyword evidence="4" id="KW-0812">Transmembrane</keyword>
<feature type="compositionally biased region" description="Polar residues" evidence="3">
    <location>
        <begin position="14"/>
        <end position="23"/>
    </location>
</feature>
<dbReference type="InterPro" id="IPR050768">
    <property type="entry name" value="UPF0353/GerABKA_families"/>
</dbReference>
<dbReference type="GO" id="GO:0005886">
    <property type="term" value="C:plasma membrane"/>
    <property type="evidence" value="ECO:0007669"/>
    <property type="project" value="UniProtKB-SubCell"/>
</dbReference>
<keyword evidence="2 4" id="KW-0472">Membrane</keyword>
<dbReference type="InterPro" id="IPR004995">
    <property type="entry name" value="Spore_Ger"/>
</dbReference>
<reference evidence="5 6" key="1">
    <citation type="submission" date="2016-08" db="EMBL/GenBank/DDBJ databases">
        <title>Complete genome sequence of Fictibacillus arsenicus G25-54, a strain with toxicity to nematodes and a potential arsenic-resistance activity.</title>
        <authorList>
            <person name="Zheng Z."/>
        </authorList>
    </citation>
    <scope>NUCLEOTIDE SEQUENCE [LARGE SCALE GENOMIC DNA]</scope>
    <source>
        <strain evidence="5 6">G25-54</strain>
    </source>
</reference>
<evidence type="ECO:0000256" key="3">
    <source>
        <dbReference type="SAM" id="MobiDB-lite"/>
    </source>
</evidence>
<comment type="similarity">
    <text evidence="1">Belongs to the GerABKA family.</text>
</comment>
<dbReference type="KEGG" id="far:ABE41_010305"/>
<dbReference type="AlphaFoldDB" id="A0A1B1Z4Q7"/>
<evidence type="ECO:0000256" key="4">
    <source>
        <dbReference type="SAM" id="Phobius"/>
    </source>
</evidence>
<dbReference type="PANTHER" id="PTHR22550">
    <property type="entry name" value="SPORE GERMINATION PROTEIN"/>
    <property type="match status" value="1"/>
</dbReference>
<dbReference type="RefSeq" id="WP_066289708.1">
    <property type="nucleotide sequence ID" value="NZ_CP016761.1"/>
</dbReference>
<keyword evidence="6" id="KW-1185">Reference proteome</keyword>
<evidence type="ECO:0000313" key="5">
    <source>
        <dbReference type="EMBL" id="ANX12402.1"/>
    </source>
</evidence>
<dbReference type="STRING" id="255247.ABE41_010305"/>
<keyword evidence="4" id="KW-1133">Transmembrane helix</keyword>